<dbReference type="InterPro" id="IPR050729">
    <property type="entry name" value="Rho-GAP"/>
</dbReference>
<dbReference type="GO" id="GO:0005096">
    <property type="term" value="F:GTPase activator activity"/>
    <property type="evidence" value="ECO:0007669"/>
    <property type="project" value="UniProtKB-KW"/>
</dbReference>
<dbReference type="AlphaFoldDB" id="A0A564Z081"/>
<evidence type="ECO:0000313" key="3">
    <source>
        <dbReference type="EMBL" id="VUZ52927.1"/>
    </source>
</evidence>
<dbReference type="GO" id="GO:0007165">
    <property type="term" value="P:signal transduction"/>
    <property type="evidence" value="ECO:0007669"/>
    <property type="project" value="InterPro"/>
</dbReference>
<evidence type="ECO:0000259" key="2">
    <source>
        <dbReference type="PROSITE" id="PS50238"/>
    </source>
</evidence>
<reference evidence="3 4" key="1">
    <citation type="submission" date="2019-07" db="EMBL/GenBank/DDBJ databases">
        <authorList>
            <person name="Jastrzebski P J."/>
            <person name="Paukszto L."/>
            <person name="Jastrzebski P J."/>
        </authorList>
    </citation>
    <scope>NUCLEOTIDE SEQUENCE [LARGE SCALE GENOMIC DNA]</scope>
    <source>
        <strain evidence="3 4">WMS-il1</strain>
    </source>
</reference>
<evidence type="ECO:0000313" key="4">
    <source>
        <dbReference type="Proteomes" id="UP000321570"/>
    </source>
</evidence>
<feature type="domain" description="Rho-GAP" evidence="2">
    <location>
        <begin position="40"/>
        <end position="153"/>
    </location>
</feature>
<dbReference type="InterPro" id="IPR000198">
    <property type="entry name" value="RhoGAP_dom"/>
</dbReference>
<dbReference type="Proteomes" id="UP000321570">
    <property type="component" value="Unassembled WGS sequence"/>
</dbReference>
<dbReference type="PANTHER" id="PTHR23176:SF129">
    <property type="entry name" value="RHO GTPASE ACTIVATING PROTEIN AT 16F, ISOFORM E-RELATED"/>
    <property type="match status" value="1"/>
</dbReference>
<feature type="non-terminal residue" evidence="3">
    <location>
        <position position="1"/>
    </location>
</feature>
<proteinExistence type="predicted"/>
<feature type="non-terminal residue" evidence="3">
    <location>
        <position position="153"/>
    </location>
</feature>
<dbReference type="PANTHER" id="PTHR23176">
    <property type="entry name" value="RHO/RAC/CDC GTPASE-ACTIVATING PROTEIN"/>
    <property type="match status" value="1"/>
</dbReference>
<accession>A0A564Z081</accession>
<organism evidence="3 4">
    <name type="scientific">Hymenolepis diminuta</name>
    <name type="common">Rat tapeworm</name>
    <dbReference type="NCBI Taxonomy" id="6216"/>
    <lineage>
        <taxon>Eukaryota</taxon>
        <taxon>Metazoa</taxon>
        <taxon>Spiralia</taxon>
        <taxon>Lophotrochozoa</taxon>
        <taxon>Platyhelminthes</taxon>
        <taxon>Cestoda</taxon>
        <taxon>Eucestoda</taxon>
        <taxon>Cyclophyllidea</taxon>
        <taxon>Hymenolepididae</taxon>
        <taxon>Hymenolepis</taxon>
    </lineage>
</organism>
<evidence type="ECO:0000256" key="1">
    <source>
        <dbReference type="ARBA" id="ARBA00022468"/>
    </source>
</evidence>
<dbReference type="GO" id="GO:0005737">
    <property type="term" value="C:cytoplasm"/>
    <property type="evidence" value="ECO:0007669"/>
    <property type="project" value="TreeGrafter"/>
</dbReference>
<name>A0A564Z081_HYMDI</name>
<dbReference type="Pfam" id="PF00620">
    <property type="entry name" value="RhoGAP"/>
    <property type="match status" value="1"/>
</dbReference>
<dbReference type="SUPFAM" id="SSF48350">
    <property type="entry name" value="GTPase activation domain, GAP"/>
    <property type="match status" value="1"/>
</dbReference>
<sequence>TNAIGSKKSTEGEKACRFAAALKDPSDLGDHNQPGPVFGAALEDQIPSPDFPNVPLVLQATIAALESRGLHFIGLYRVPGRHSEINRFVCVSNLSALNPRFMLSLPTWNDIKALTGVVKVFLRRLPKPICDPESWGHLADTLPIENEHMSKAS</sequence>
<keyword evidence="4" id="KW-1185">Reference proteome</keyword>
<gene>
    <name evidence="3" type="ORF">WMSIL1_LOCUS11326</name>
</gene>
<dbReference type="Gene3D" id="1.10.555.10">
    <property type="entry name" value="Rho GTPase activation protein"/>
    <property type="match status" value="1"/>
</dbReference>
<dbReference type="EMBL" id="CABIJS010000543">
    <property type="protein sequence ID" value="VUZ52927.1"/>
    <property type="molecule type" value="Genomic_DNA"/>
</dbReference>
<dbReference type="InterPro" id="IPR008936">
    <property type="entry name" value="Rho_GTPase_activation_prot"/>
</dbReference>
<keyword evidence="1" id="KW-0343">GTPase activation</keyword>
<protein>
    <recommendedName>
        <fullName evidence="2">Rho-GAP domain-containing protein</fullName>
    </recommendedName>
</protein>
<dbReference type="PROSITE" id="PS50238">
    <property type="entry name" value="RHOGAP"/>
    <property type="match status" value="1"/>
</dbReference>